<evidence type="ECO:0000256" key="8">
    <source>
        <dbReference type="ARBA" id="ARBA00022679"/>
    </source>
</evidence>
<comment type="function">
    <text evidence="19">Catalyzes the 2 serial methylation steps for the conversion of the 7-monomethylguanosine (m(7)G) caps of snRNAs and snoRNAs to a 2,2,7-trimethylguanosine (m(2,2,7)G) cap structure. The enzyme is specific for guanine, and N7 methylation must precede N2 methylation. Hypermethylation of the m7G cap of U snRNAs leads to their concentration in nuclear foci, their colocalization with coilin and the formation of canonical Cajal bodies (CBs). Plays a role in transcriptional regulation.</text>
</comment>
<evidence type="ECO:0000256" key="10">
    <source>
        <dbReference type="ARBA" id="ARBA00023015"/>
    </source>
</evidence>
<evidence type="ECO:0000256" key="2">
    <source>
        <dbReference type="ARBA" id="ARBA00004496"/>
    </source>
</evidence>
<keyword evidence="10" id="KW-0805">Transcription regulation</keyword>
<gene>
    <name evidence="24" type="primary">106080419</name>
</gene>
<dbReference type="InterPro" id="IPR019012">
    <property type="entry name" value="RNA_cap_Gua-N2-MeTrfase"/>
</dbReference>
<keyword evidence="25" id="KW-1185">Reference proteome</keyword>
<comment type="catalytic activity">
    <reaction evidence="15">
        <text>a 5'-end (N(7)-methyl 5'-triphosphoguanosine)-ribonucleoside in snoRNA + S-adenosyl-L-methionine = a 5'-end (N(2),N(7)-dimethyl 5'-triphosphoguanosine)-ribonucleoside in snoRNA + S-adenosyl-L-homocysteine + H(+)</text>
        <dbReference type="Rhea" id="RHEA:78475"/>
        <dbReference type="Rhea" id="RHEA-COMP:19086"/>
        <dbReference type="Rhea" id="RHEA-COMP:19088"/>
        <dbReference type="ChEBI" id="CHEBI:15378"/>
        <dbReference type="ChEBI" id="CHEBI:57856"/>
        <dbReference type="ChEBI" id="CHEBI:59789"/>
        <dbReference type="ChEBI" id="CHEBI:156461"/>
        <dbReference type="ChEBI" id="CHEBI:172880"/>
    </reaction>
    <physiologicalReaction direction="left-to-right" evidence="15">
        <dbReference type="Rhea" id="RHEA:78476"/>
    </physiologicalReaction>
</comment>
<organism evidence="24 25">
    <name type="scientific">Stomoxys calcitrans</name>
    <name type="common">Stable fly</name>
    <name type="synonym">Conops calcitrans</name>
    <dbReference type="NCBI Taxonomy" id="35570"/>
    <lineage>
        <taxon>Eukaryota</taxon>
        <taxon>Metazoa</taxon>
        <taxon>Ecdysozoa</taxon>
        <taxon>Arthropoda</taxon>
        <taxon>Hexapoda</taxon>
        <taxon>Insecta</taxon>
        <taxon>Pterygota</taxon>
        <taxon>Neoptera</taxon>
        <taxon>Endopterygota</taxon>
        <taxon>Diptera</taxon>
        <taxon>Brachycera</taxon>
        <taxon>Muscomorpha</taxon>
        <taxon>Muscoidea</taxon>
        <taxon>Muscidae</taxon>
        <taxon>Stomoxys</taxon>
    </lineage>
</organism>
<evidence type="ECO:0000256" key="21">
    <source>
        <dbReference type="ARBA" id="ARBA00079339"/>
    </source>
</evidence>
<dbReference type="PANTHER" id="PTHR14741">
    <property type="entry name" value="S-ADENOSYLMETHIONINE-DEPENDENT METHYLTRANSFERASE RELATED"/>
    <property type="match status" value="1"/>
</dbReference>
<comment type="similarity">
    <text evidence="13">Belongs to the methyltransferase superfamily. Trimethylguanosine synthase family.</text>
</comment>
<sequence>MTQYFIESITKEPQFFYFTQILDENVDHTLWLNQFQEDFDKNQQENWQAYWQKEGEQIILDTWNEKYKDYLNENQNEDHVAKEITGQKEAIEPIATTSATSTAIDEEYSSSWNELWEQHREEIYVEQYLIYTTIFYNYFIELKNSFEQILPIQEEKEAEEQEEITYSTTEYTKINEELDQLELLGLPTAFGGRPQNSSKKHKNHHKSLHFSNFFSESDIENISSESEMEDNSSAPTERDLHGIENKIIAKTSQNKSKKKNRKLKNVPSFILEEKGLLKYWRKRFSLFSRFDEGIRLDRESWFSVTPEKVAKHLAERLKTSILVDGFCGSGGNAIQFALTCEKVIAIDIDPVKLEMAKHNAKIYNVSHKIEFILGDFLQLAFSGKLKADIVFLSPPWGGPKYKNKKDYDIEKYLLPVKASELVNMARRVSHNVALFLPRNSNIKQIIRLAGPGKSCEIEHSYLDSRLVAITALYGEDLLQKKTTIN</sequence>
<protein>
    <recommendedName>
        <fullName evidence="4">Trimethylguanosine synthase</fullName>
    </recommendedName>
    <alternativeName>
        <fullName evidence="18">Cap-specific guanine-N(2) methyltransferase</fullName>
    </alternativeName>
    <alternativeName>
        <fullName evidence="21">Nuclear receptor coactivator 6-interacting protein</fullName>
    </alternativeName>
    <alternativeName>
        <fullName evidence="22">PRIP-interacting protein with methyltransferase motif</fullName>
    </alternativeName>
</protein>
<evidence type="ECO:0000256" key="23">
    <source>
        <dbReference type="SAM" id="MobiDB-lite"/>
    </source>
</evidence>
<keyword evidence="12" id="KW-0539">Nucleus</keyword>
<keyword evidence="6" id="KW-0597">Phosphoprotein</keyword>
<name>A0A1I8Q6L3_STOCA</name>
<evidence type="ECO:0000256" key="19">
    <source>
        <dbReference type="ARBA" id="ARBA00057179"/>
    </source>
</evidence>
<evidence type="ECO:0000256" key="7">
    <source>
        <dbReference type="ARBA" id="ARBA00022603"/>
    </source>
</evidence>
<comment type="subcellular location">
    <subcellularLocation>
        <location evidence="2">Cytoplasm</location>
    </subcellularLocation>
    <subcellularLocation>
        <location evidence="1">Nucleus</location>
        <location evidence="1">Cajal body</location>
    </subcellularLocation>
    <subcellularLocation>
        <location evidence="3">Nucleus</location>
        <location evidence="3">Nucleolus</location>
    </subcellularLocation>
</comment>
<dbReference type="GO" id="GO:0005730">
    <property type="term" value="C:nucleolus"/>
    <property type="evidence" value="ECO:0007669"/>
    <property type="project" value="UniProtKB-SubCell"/>
</dbReference>
<evidence type="ECO:0000256" key="6">
    <source>
        <dbReference type="ARBA" id="ARBA00022553"/>
    </source>
</evidence>
<dbReference type="CDD" id="cd02440">
    <property type="entry name" value="AdoMet_MTases"/>
    <property type="match status" value="1"/>
</dbReference>
<dbReference type="Proteomes" id="UP000095300">
    <property type="component" value="Unassembled WGS sequence"/>
</dbReference>
<keyword evidence="5" id="KW-0963">Cytoplasm</keyword>
<dbReference type="EnsemblMetazoa" id="SCAU014348-RA">
    <property type="protein sequence ID" value="SCAU014348-PA"/>
    <property type="gene ID" value="SCAU014348"/>
</dbReference>
<comment type="catalytic activity">
    <reaction evidence="17">
        <text>a 5'-end (N(7)-methyl 5'-triphosphoguanosine)-ribonucleoside in snRNA + S-adenosyl-L-methionine = a 5'-end (N(2),N(7)-dimethyl 5'-triphosphoguanosine)-ribonucleoside in snRNA + S-adenosyl-L-homocysteine + H(+)</text>
        <dbReference type="Rhea" id="RHEA:78471"/>
        <dbReference type="Rhea" id="RHEA-COMP:19085"/>
        <dbReference type="Rhea" id="RHEA-COMP:19087"/>
        <dbReference type="ChEBI" id="CHEBI:15378"/>
        <dbReference type="ChEBI" id="CHEBI:57856"/>
        <dbReference type="ChEBI" id="CHEBI:59789"/>
        <dbReference type="ChEBI" id="CHEBI:156461"/>
        <dbReference type="ChEBI" id="CHEBI:172880"/>
    </reaction>
    <physiologicalReaction direction="left-to-right" evidence="17">
        <dbReference type="Rhea" id="RHEA:78472"/>
    </physiologicalReaction>
</comment>
<dbReference type="InterPro" id="IPR029063">
    <property type="entry name" value="SAM-dependent_MTases_sf"/>
</dbReference>
<dbReference type="GO" id="GO:0005737">
    <property type="term" value="C:cytoplasm"/>
    <property type="evidence" value="ECO:0007669"/>
    <property type="project" value="UniProtKB-SubCell"/>
</dbReference>
<evidence type="ECO:0000256" key="11">
    <source>
        <dbReference type="ARBA" id="ARBA00023163"/>
    </source>
</evidence>
<dbReference type="GO" id="GO:0071164">
    <property type="term" value="F:RNA cap trimethylguanosine synthase activity"/>
    <property type="evidence" value="ECO:0007669"/>
    <property type="project" value="TreeGrafter"/>
</dbReference>
<dbReference type="FunFam" id="3.40.50.150:FF:000066">
    <property type="entry name" value="Trimethylguanosine synthase 1"/>
    <property type="match status" value="1"/>
</dbReference>
<accession>A0A1I8Q6L3</accession>
<keyword evidence="9" id="KW-0949">S-adenosyl-L-methionine</keyword>
<comment type="subunit">
    <text evidence="20">May form homooligomers. Interacts with CREBBP/CBP, EED/WAIT1, EP300/P300, NCOA6/PRIP, PPARBP/PBP and SMN.</text>
</comment>
<evidence type="ECO:0000256" key="17">
    <source>
        <dbReference type="ARBA" id="ARBA00049075"/>
    </source>
</evidence>
<dbReference type="AlphaFoldDB" id="A0A1I8Q6L3"/>
<evidence type="ECO:0000313" key="25">
    <source>
        <dbReference type="Proteomes" id="UP000095300"/>
    </source>
</evidence>
<keyword evidence="11" id="KW-0804">Transcription</keyword>
<evidence type="ECO:0000313" key="24">
    <source>
        <dbReference type="EnsemblMetazoa" id="SCAU014348-PA"/>
    </source>
</evidence>
<evidence type="ECO:0000256" key="12">
    <source>
        <dbReference type="ARBA" id="ARBA00023242"/>
    </source>
</evidence>
<evidence type="ECO:0000256" key="15">
    <source>
        <dbReference type="ARBA" id="ARBA00048740"/>
    </source>
</evidence>
<evidence type="ECO:0000256" key="13">
    <source>
        <dbReference type="ARBA" id="ARBA00025783"/>
    </source>
</evidence>
<evidence type="ECO:0000256" key="20">
    <source>
        <dbReference type="ARBA" id="ARBA00064494"/>
    </source>
</evidence>
<proteinExistence type="inferred from homology"/>
<evidence type="ECO:0000256" key="14">
    <source>
        <dbReference type="ARBA" id="ARBA00047418"/>
    </source>
</evidence>
<evidence type="ECO:0000256" key="5">
    <source>
        <dbReference type="ARBA" id="ARBA00022490"/>
    </source>
</evidence>
<dbReference type="SUPFAM" id="SSF53335">
    <property type="entry name" value="S-adenosyl-L-methionine-dependent methyltransferases"/>
    <property type="match status" value="1"/>
</dbReference>
<dbReference type="Pfam" id="PF09445">
    <property type="entry name" value="Methyltransf_15"/>
    <property type="match status" value="1"/>
</dbReference>
<evidence type="ECO:0000256" key="1">
    <source>
        <dbReference type="ARBA" id="ARBA00004408"/>
    </source>
</evidence>
<evidence type="ECO:0000256" key="18">
    <source>
        <dbReference type="ARBA" id="ARBA00049790"/>
    </source>
</evidence>
<comment type="catalytic activity">
    <reaction evidence="16">
        <text>a 5'-end (N(2),N(7)-dimethyl 5'-triphosphoguanosine)-ribonucleoside in snRNA + S-adenosyl-L-methionine = a 5'-end (N(2),N(2),N(7)-trimethyl 5'-triphosphoguanosine)-ribonucleoside in snRNA + S-adenosyl-L-homocysteine + H(+)</text>
        <dbReference type="Rhea" id="RHEA:78479"/>
        <dbReference type="Rhea" id="RHEA-COMP:19087"/>
        <dbReference type="Rhea" id="RHEA-COMP:19089"/>
        <dbReference type="ChEBI" id="CHEBI:15378"/>
        <dbReference type="ChEBI" id="CHEBI:57856"/>
        <dbReference type="ChEBI" id="CHEBI:59789"/>
        <dbReference type="ChEBI" id="CHEBI:167623"/>
        <dbReference type="ChEBI" id="CHEBI:172880"/>
    </reaction>
    <physiologicalReaction direction="left-to-right" evidence="16">
        <dbReference type="Rhea" id="RHEA:78480"/>
    </physiologicalReaction>
</comment>
<dbReference type="STRING" id="35570.A0A1I8Q6L3"/>
<evidence type="ECO:0000256" key="4">
    <source>
        <dbReference type="ARBA" id="ARBA00018517"/>
    </source>
</evidence>
<evidence type="ECO:0000256" key="9">
    <source>
        <dbReference type="ARBA" id="ARBA00022691"/>
    </source>
</evidence>
<dbReference type="Gene3D" id="3.40.50.150">
    <property type="entry name" value="Vaccinia Virus protein VP39"/>
    <property type="match status" value="1"/>
</dbReference>
<keyword evidence="8" id="KW-0808">Transferase</keyword>
<comment type="catalytic activity">
    <reaction evidence="14">
        <text>a 5'-end (N(2),N(7)-dimethyl 5'-triphosphoguanosine)-ribonucleoside in snoRNA + S-adenosyl-L-methionine = a 5'-end (N(2),N(2),N(7)-trimethyl 5'-triphosphoguanosine)-ribonucleoside in snoRNA + S-adenosyl-L-homocysteine + H(+)</text>
        <dbReference type="Rhea" id="RHEA:78507"/>
        <dbReference type="Rhea" id="RHEA-COMP:19088"/>
        <dbReference type="Rhea" id="RHEA-COMP:19090"/>
        <dbReference type="ChEBI" id="CHEBI:15378"/>
        <dbReference type="ChEBI" id="CHEBI:57856"/>
        <dbReference type="ChEBI" id="CHEBI:59789"/>
        <dbReference type="ChEBI" id="CHEBI:167623"/>
        <dbReference type="ChEBI" id="CHEBI:172880"/>
    </reaction>
    <physiologicalReaction direction="left-to-right" evidence="14">
        <dbReference type="Rhea" id="RHEA:78508"/>
    </physiologicalReaction>
</comment>
<evidence type="ECO:0000256" key="16">
    <source>
        <dbReference type="ARBA" id="ARBA00048763"/>
    </source>
</evidence>
<reference evidence="24" key="1">
    <citation type="submission" date="2020-05" db="UniProtKB">
        <authorList>
            <consortium name="EnsemblMetazoa"/>
        </authorList>
    </citation>
    <scope>IDENTIFICATION</scope>
    <source>
        <strain evidence="24">USDA</strain>
    </source>
</reference>
<dbReference type="OrthoDB" id="194443at2759"/>
<dbReference type="PANTHER" id="PTHR14741:SF32">
    <property type="entry name" value="TRIMETHYLGUANOSINE SYNTHASE"/>
    <property type="match status" value="1"/>
</dbReference>
<keyword evidence="7" id="KW-0489">Methyltransferase</keyword>
<dbReference type="KEGG" id="scac:106080419"/>
<feature type="region of interest" description="Disordered" evidence="23">
    <location>
        <begin position="224"/>
        <end position="244"/>
    </location>
</feature>
<dbReference type="VEuPathDB" id="VectorBase:SCAU014348"/>
<evidence type="ECO:0000256" key="3">
    <source>
        <dbReference type="ARBA" id="ARBA00004604"/>
    </source>
</evidence>
<dbReference type="GO" id="GO:0015030">
    <property type="term" value="C:Cajal body"/>
    <property type="evidence" value="ECO:0007669"/>
    <property type="project" value="UniProtKB-SubCell"/>
</dbReference>
<evidence type="ECO:0000256" key="22">
    <source>
        <dbReference type="ARBA" id="ARBA00081504"/>
    </source>
</evidence>